<dbReference type="Proteomes" id="UP001144612">
    <property type="component" value="Unassembled WGS sequence"/>
</dbReference>
<keyword evidence="2" id="KW-1003">Cell membrane</keyword>
<sequence>MKIRKKLPIMIAILVVLVVIVTSALGYTFSSKTIRAQNNESLLGTCNQEKQIIEALMEGEKKEVELMASRKEIVDICRLRQQNLEPSFYQAQAAQIAAVNSMLTKRMGKLSDHEHLFVIDTIGEDIGDTIEKNLQNLHVKDREYVINGMKQVSISNTIVSRVTGKGVFVFSAPIKDETGKVIGVMANSVYSDYFTNCLKKIKIGETGFAYLVDSKGMILSHPDQKRITKMIEDETDKKIVQDTNEGKNNEVKIEKLSVEGKEKLQSYIAIPGVNWTLMVSREIKDMESPITSMGRANLIVAILAIIISGFIGIIISRGITVPINKLAGFIEQAAEGDLTVKSDINSKDELGQLSISFNEMVNKIRSLVEKINESVELVSSTATTLVETSENTSLSIEEVAKTVQQISQGTVKESENLESNVNKLNNLGNEIENLTVYSNDMKNTSDYVVEINKKSEGVVKSLLQKSEESHNEVGKVSVIMDELKTSSQNIGVITEAINGIAEQTNLLALNAAIEAARAGESGKGFAVVAEEIRKLAEESANQVKQISDIIGGIQGKTDNAVNIVSNVTKAAQDQIKASNETGNAFEEISNNVDNMTEKIDNINKSLEKMNKDKENVVDGLQDISALSEETSASSQEVSASTEEQAASMEELAESVKSLDSMVNDLTEAVKIFKI</sequence>
<keyword evidence="7 9" id="KW-0807">Transducer</keyword>
<dbReference type="Pfam" id="PF02743">
    <property type="entry name" value="dCache_1"/>
    <property type="match status" value="1"/>
</dbReference>
<evidence type="ECO:0000256" key="6">
    <source>
        <dbReference type="ARBA" id="ARBA00023136"/>
    </source>
</evidence>
<dbReference type="SMART" id="SM00304">
    <property type="entry name" value="HAMP"/>
    <property type="match status" value="1"/>
</dbReference>
<gene>
    <name evidence="15" type="ORF">OW729_18160</name>
</gene>
<keyword evidence="3" id="KW-0145">Chemotaxis</keyword>
<dbReference type="PROSITE" id="PS50111">
    <property type="entry name" value="CHEMOTAXIS_TRANSDUC_2"/>
    <property type="match status" value="1"/>
</dbReference>
<dbReference type="InterPro" id="IPR033479">
    <property type="entry name" value="dCache_1"/>
</dbReference>
<evidence type="ECO:0000313" key="16">
    <source>
        <dbReference type="Proteomes" id="UP001144612"/>
    </source>
</evidence>
<comment type="subcellular location">
    <subcellularLocation>
        <location evidence="1">Cell membrane</location>
        <topology evidence="1">Multi-pass membrane protein</topology>
    </subcellularLocation>
</comment>
<keyword evidence="10" id="KW-0175">Coiled coil</keyword>
<dbReference type="Gene3D" id="6.10.340.10">
    <property type="match status" value="1"/>
</dbReference>
<dbReference type="SMART" id="SM00283">
    <property type="entry name" value="MA"/>
    <property type="match status" value="1"/>
</dbReference>
<keyword evidence="6 12" id="KW-0472">Membrane</keyword>
<dbReference type="Gene3D" id="3.30.450.20">
    <property type="entry name" value="PAS domain"/>
    <property type="match status" value="1"/>
</dbReference>
<proteinExistence type="inferred from homology"/>
<feature type="domain" description="Methyl-accepting transducer" evidence="13">
    <location>
        <begin position="388"/>
        <end position="645"/>
    </location>
</feature>
<dbReference type="RefSeq" id="WP_268062961.1">
    <property type="nucleotide sequence ID" value="NZ_JAPQFJ010000032.1"/>
</dbReference>
<evidence type="ECO:0000256" key="11">
    <source>
        <dbReference type="SAM" id="MobiDB-lite"/>
    </source>
</evidence>
<evidence type="ECO:0000256" key="9">
    <source>
        <dbReference type="PROSITE-ProRule" id="PRU00284"/>
    </source>
</evidence>
<dbReference type="CDD" id="cd18774">
    <property type="entry name" value="PDC2_HK_sensor"/>
    <property type="match status" value="1"/>
</dbReference>
<dbReference type="EMBL" id="JAPQFJ010000032">
    <property type="protein sequence ID" value="MCY6960524.1"/>
    <property type="molecule type" value="Genomic_DNA"/>
</dbReference>
<keyword evidence="4 12" id="KW-0812">Transmembrane</keyword>
<evidence type="ECO:0000256" key="5">
    <source>
        <dbReference type="ARBA" id="ARBA00022989"/>
    </source>
</evidence>
<feature type="region of interest" description="Disordered" evidence="11">
    <location>
        <begin position="627"/>
        <end position="647"/>
    </location>
</feature>
<dbReference type="Pfam" id="PF00015">
    <property type="entry name" value="MCPsignal"/>
    <property type="match status" value="1"/>
</dbReference>
<comment type="caution">
    <text evidence="15">The sequence shown here is derived from an EMBL/GenBank/DDBJ whole genome shotgun (WGS) entry which is preliminary data.</text>
</comment>
<accession>A0ABT4DDY0</accession>
<feature type="transmembrane region" description="Helical" evidence="12">
    <location>
        <begin position="296"/>
        <end position="315"/>
    </location>
</feature>
<evidence type="ECO:0000256" key="4">
    <source>
        <dbReference type="ARBA" id="ARBA00022692"/>
    </source>
</evidence>
<keyword evidence="5 12" id="KW-1133">Transmembrane helix</keyword>
<comment type="similarity">
    <text evidence="8">Belongs to the methyl-accepting chemotaxis (MCP) protein family.</text>
</comment>
<evidence type="ECO:0000256" key="2">
    <source>
        <dbReference type="ARBA" id="ARBA00022475"/>
    </source>
</evidence>
<evidence type="ECO:0000256" key="3">
    <source>
        <dbReference type="ARBA" id="ARBA00022500"/>
    </source>
</evidence>
<keyword evidence="16" id="KW-1185">Reference proteome</keyword>
<dbReference type="InterPro" id="IPR003660">
    <property type="entry name" value="HAMP_dom"/>
</dbReference>
<evidence type="ECO:0000259" key="13">
    <source>
        <dbReference type="PROSITE" id="PS50111"/>
    </source>
</evidence>
<feature type="compositionally biased region" description="Polar residues" evidence="11">
    <location>
        <begin position="627"/>
        <end position="644"/>
    </location>
</feature>
<dbReference type="Pfam" id="PF00672">
    <property type="entry name" value="HAMP"/>
    <property type="match status" value="1"/>
</dbReference>
<evidence type="ECO:0000256" key="8">
    <source>
        <dbReference type="ARBA" id="ARBA00029447"/>
    </source>
</evidence>
<evidence type="ECO:0000256" key="7">
    <source>
        <dbReference type="ARBA" id="ARBA00023224"/>
    </source>
</evidence>
<evidence type="ECO:0000259" key="14">
    <source>
        <dbReference type="PROSITE" id="PS50885"/>
    </source>
</evidence>
<evidence type="ECO:0000256" key="10">
    <source>
        <dbReference type="SAM" id="Coils"/>
    </source>
</evidence>
<dbReference type="CDD" id="cd06225">
    <property type="entry name" value="HAMP"/>
    <property type="match status" value="1"/>
</dbReference>
<feature type="coiled-coil region" evidence="10">
    <location>
        <begin position="585"/>
        <end position="623"/>
    </location>
</feature>
<dbReference type="CDD" id="cd12914">
    <property type="entry name" value="PDC1_DGC_like"/>
    <property type="match status" value="1"/>
</dbReference>
<dbReference type="Gene3D" id="1.10.287.950">
    <property type="entry name" value="Methyl-accepting chemotaxis protein"/>
    <property type="match status" value="1"/>
</dbReference>
<reference evidence="15" key="1">
    <citation type="submission" date="2022-12" db="EMBL/GenBank/DDBJ databases">
        <title>Clostridium sp. nov., isolated from industrial wastewater.</title>
        <authorList>
            <person name="Jiayan W."/>
        </authorList>
    </citation>
    <scope>NUCLEOTIDE SEQUENCE</scope>
    <source>
        <strain evidence="15">ZC22-4</strain>
    </source>
</reference>
<dbReference type="SUPFAM" id="SSF58104">
    <property type="entry name" value="Methyl-accepting chemotaxis protein (MCP) signaling domain"/>
    <property type="match status" value="1"/>
</dbReference>
<organism evidence="15 16">
    <name type="scientific">Clostridium brassicae</name>
    <dbReference type="NCBI Taxonomy" id="2999072"/>
    <lineage>
        <taxon>Bacteria</taxon>
        <taxon>Bacillati</taxon>
        <taxon>Bacillota</taxon>
        <taxon>Clostridia</taxon>
        <taxon>Eubacteriales</taxon>
        <taxon>Clostridiaceae</taxon>
        <taxon>Clostridium</taxon>
    </lineage>
</organism>
<evidence type="ECO:0000256" key="12">
    <source>
        <dbReference type="SAM" id="Phobius"/>
    </source>
</evidence>
<name>A0ABT4DDY0_9CLOT</name>
<feature type="domain" description="HAMP" evidence="14">
    <location>
        <begin position="317"/>
        <end position="369"/>
    </location>
</feature>
<dbReference type="PANTHER" id="PTHR32089:SF112">
    <property type="entry name" value="LYSOZYME-LIKE PROTEIN-RELATED"/>
    <property type="match status" value="1"/>
</dbReference>
<dbReference type="CDD" id="cd11386">
    <property type="entry name" value="MCP_signal"/>
    <property type="match status" value="1"/>
</dbReference>
<protein>
    <submittedName>
        <fullName evidence="15">Methyl-accepting chemotaxis protein</fullName>
    </submittedName>
</protein>
<dbReference type="InterPro" id="IPR004089">
    <property type="entry name" value="MCPsignal_dom"/>
</dbReference>
<evidence type="ECO:0000313" key="15">
    <source>
        <dbReference type="EMBL" id="MCY6960524.1"/>
    </source>
</evidence>
<evidence type="ECO:0000256" key="1">
    <source>
        <dbReference type="ARBA" id="ARBA00004651"/>
    </source>
</evidence>
<dbReference type="PROSITE" id="PS50885">
    <property type="entry name" value="HAMP"/>
    <property type="match status" value="1"/>
</dbReference>
<dbReference type="PANTHER" id="PTHR32089">
    <property type="entry name" value="METHYL-ACCEPTING CHEMOTAXIS PROTEIN MCPB"/>
    <property type="match status" value="1"/>
</dbReference>